<reference evidence="7" key="1">
    <citation type="journal article" date="2010" name="Science">
        <title>The genome of the Western clawed frog Xenopus tropicalis.</title>
        <authorList>
            <person name="Hellsten U."/>
            <person name="Harland R.M."/>
            <person name="Gilchrist M.J."/>
            <person name="Hendrix D."/>
            <person name="Jurka J."/>
            <person name="Kapitonov V."/>
            <person name="Ovcharenko I."/>
            <person name="Putnam N.H."/>
            <person name="Shu S."/>
            <person name="Taher L."/>
            <person name="Blitz I.L."/>
            <person name="Blumberg B."/>
            <person name="Dichmann D.S."/>
            <person name="Dubchak I."/>
            <person name="Amaya E."/>
            <person name="Detter J.C."/>
            <person name="Fletcher R."/>
            <person name="Gerhard D.S."/>
            <person name="Goodstein D."/>
            <person name="Graves T."/>
            <person name="Grigoriev I.V."/>
            <person name="Grimwood J."/>
            <person name="Kawashima T."/>
            <person name="Lindquist E."/>
            <person name="Lucas S.M."/>
            <person name="Mead P.E."/>
            <person name="Mitros T."/>
            <person name="Ogino H."/>
            <person name="Ohta Y."/>
            <person name="Poliakov A.V."/>
            <person name="Pollet N."/>
            <person name="Robert J."/>
            <person name="Salamov A."/>
            <person name="Sater A.K."/>
            <person name="Schmutz J."/>
            <person name="Terry A."/>
            <person name="Vize P.D."/>
            <person name="Warren W.C."/>
            <person name="Wells D."/>
            <person name="Wills A."/>
            <person name="Wilson R.K."/>
            <person name="Zimmerman L.B."/>
            <person name="Zorn A.M."/>
            <person name="Grainger R."/>
            <person name="Grammer T."/>
            <person name="Khokha M.K."/>
            <person name="Richardson P.M."/>
            <person name="Rokhsar D.S."/>
        </authorList>
    </citation>
    <scope>NUCLEOTIDE SEQUENCE [LARGE SCALE GENOMIC DNA]</scope>
    <source>
        <strain evidence="7">Nigerian</strain>
    </source>
</reference>
<comment type="catalytic activity">
    <reaction evidence="4">
        <text>RX + glutathione = an S-substituted glutathione + a halide anion + H(+)</text>
        <dbReference type="Rhea" id="RHEA:16437"/>
        <dbReference type="ChEBI" id="CHEBI:15378"/>
        <dbReference type="ChEBI" id="CHEBI:16042"/>
        <dbReference type="ChEBI" id="CHEBI:17792"/>
        <dbReference type="ChEBI" id="CHEBI:57925"/>
        <dbReference type="ChEBI" id="CHEBI:90779"/>
        <dbReference type="EC" id="2.5.1.18"/>
    </reaction>
</comment>
<dbReference type="AlphaFoldDB" id="F6TAT2"/>
<dbReference type="InterPro" id="IPR004045">
    <property type="entry name" value="Glutathione_S-Trfase_N"/>
</dbReference>
<organism evidence="7">
    <name type="scientific">Xenopus tropicalis</name>
    <name type="common">Western clawed frog</name>
    <name type="synonym">Silurana tropicalis</name>
    <dbReference type="NCBI Taxonomy" id="8364"/>
    <lineage>
        <taxon>Eukaryota</taxon>
        <taxon>Metazoa</taxon>
        <taxon>Chordata</taxon>
        <taxon>Craniata</taxon>
        <taxon>Vertebrata</taxon>
        <taxon>Euteleostomi</taxon>
        <taxon>Amphibia</taxon>
        <taxon>Batrachia</taxon>
        <taxon>Anura</taxon>
        <taxon>Pipoidea</taxon>
        <taxon>Pipidae</taxon>
        <taxon>Xenopodinae</taxon>
        <taxon>Xenopus</taxon>
        <taxon>Silurana</taxon>
    </lineage>
</organism>
<dbReference type="InterPro" id="IPR036249">
    <property type="entry name" value="Thioredoxin-like_sf"/>
</dbReference>
<dbReference type="InterPro" id="IPR004046">
    <property type="entry name" value="GST_C"/>
</dbReference>
<evidence type="ECO:0000259" key="5">
    <source>
        <dbReference type="PROSITE" id="PS50404"/>
    </source>
</evidence>
<dbReference type="SUPFAM" id="SSF47616">
    <property type="entry name" value="GST C-terminal domain-like"/>
    <property type="match status" value="1"/>
</dbReference>
<keyword evidence="4" id="KW-0539">Nucleus</keyword>
<dbReference type="GO" id="GO:0006749">
    <property type="term" value="P:glutathione metabolic process"/>
    <property type="evidence" value="ECO:0000318"/>
    <property type="project" value="GO_Central"/>
</dbReference>
<dbReference type="Pfam" id="PF14497">
    <property type="entry name" value="GST_C_3"/>
    <property type="match status" value="1"/>
</dbReference>
<dbReference type="KEGG" id="xtr:101730710"/>
<feature type="domain" description="GST N-terminal" evidence="5">
    <location>
        <begin position="2"/>
        <end position="83"/>
    </location>
</feature>
<dbReference type="SFLD" id="SFLDG01205">
    <property type="entry name" value="AMPS.1"/>
    <property type="match status" value="1"/>
</dbReference>
<sequence length="211" mass="24055">MPDYALIYFPVRGRAEAIRLLLADQGIDWEEDEVQIADWVSGKDGRKKDAVFGQLPGFRDGDFVLYQSNSILRYLGNKHGLDGSDAHERAVVDMVNSGVEDLRQKYGRFLYFEYETGKDKYLETLPAQLDLFERILSKNANGSAFIVGNKISYADYNLLDTLHCHIDLSPTCLSNYPLLSAYVERLVSRPKLAKYLNSDVCKRRPITPKHK</sequence>
<evidence type="ECO:0000256" key="2">
    <source>
        <dbReference type="ARBA" id="ARBA00011738"/>
    </source>
</evidence>
<dbReference type="Gene3D" id="1.20.1050.10">
    <property type="match status" value="1"/>
</dbReference>
<dbReference type="GO" id="GO:0005739">
    <property type="term" value="C:mitochondrion"/>
    <property type="evidence" value="ECO:0007669"/>
    <property type="project" value="UniProtKB-SubCell"/>
</dbReference>
<dbReference type="GeneTree" id="ENSGT00940000166750"/>
<dbReference type="RefSeq" id="XP_004917627.1">
    <property type="nucleotide sequence ID" value="XM_004917570.4"/>
</dbReference>
<dbReference type="CDD" id="cd03076">
    <property type="entry name" value="GST_N_Pi"/>
    <property type="match status" value="1"/>
</dbReference>
<dbReference type="PROSITE" id="PS50405">
    <property type="entry name" value="GST_CTER"/>
    <property type="match status" value="1"/>
</dbReference>
<dbReference type="InterPro" id="IPR040079">
    <property type="entry name" value="Glutathione_S-Trfase"/>
</dbReference>
<evidence type="ECO:0000256" key="4">
    <source>
        <dbReference type="RuleBase" id="RU368105"/>
    </source>
</evidence>
<proteinExistence type="inferred from homology"/>
<dbReference type="AGR" id="Xenbase:XB-GENE-29084763"/>
<evidence type="ECO:0000313" key="9">
    <source>
        <dbReference type="RefSeq" id="XP_004917627.1"/>
    </source>
</evidence>
<dbReference type="SFLD" id="SFLDG00363">
    <property type="entry name" value="AMPS_(cytGST):_Alpha-__Mu-__Pi"/>
    <property type="match status" value="1"/>
</dbReference>
<name>F6TAT2_XENTR</name>
<dbReference type="GO" id="GO:0005829">
    <property type="term" value="C:cytosol"/>
    <property type="evidence" value="ECO:0000318"/>
    <property type="project" value="GO_Central"/>
</dbReference>
<dbReference type="InterPro" id="IPR036282">
    <property type="entry name" value="Glutathione-S-Trfase_C_sf"/>
</dbReference>
<dbReference type="Pfam" id="PF02798">
    <property type="entry name" value="GST_N"/>
    <property type="match status" value="1"/>
</dbReference>
<dbReference type="OrthoDB" id="4951845at2759"/>
<comment type="subcellular location">
    <subcellularLocation>
        <location evidence="4">Cytoplasm</location>
    </subcellularLocation>
    <subcellularLocation>
        <location evidence="4">Mitochondrion</location>
    </subcellularLocation>
    <subcellularLocation>
        <location evidence="4">Nucleus</location>
    </subcellularLocation>
</comment>
<dbReference type="Xenbase" id="XB-GENE-29084763">
    <property type="gene designation" value="LOC101730710"/>
</dbReference>
<dbReference type="Reactome" id="R-XTR-3299685">
    <property type="pathway name" value="Detoxification of Reactive Oxygen Species"/>
</dbReference>
<evidence type="ECO:0000313" key="8">
    <source>
        <dbReference type="Proteomes" id="UP000008143"/>
    </source>
</evidence>
<evidence type="ECO:0000256" key="3">
    <source>
        <dbReference type="ARBA" id="ARBA00022679"/>
    </source>
</evidence>
<dbReference type="Proteomes" id="UP000008143">
    <property type="component" value="Chromosome 8"/>
</dbReference>
<dbReference type="PANTHER" id="PTHR11571:SF268">
    <property type="entry name" value="GLUTATHIONE S-TRANSFERASE"/>
    <property type="match status" value="1"/>
</dbReference>
<dbReference type="OMA" id="CHIDLSP"/>
<dbReference type="EC" id="2.5.1.18" evidence="4"/>
<dbReference type="Bgee" id="ENSXETG00000008727">
    <property type="expression patterns" value="Expressed in ovary and 8 other cell types or tissues"/>
</dbReference>
<dbReference type="GO" id="GO:0004364">
    <property type="term" value="F:glutathione transferase activity"/>
    <property type="evidence" value="ECO:0000318"/>
    <property type="project" value="GO_Central"/>
</dbReference>
<dbReference type="Gene3D" id="3.40.30.10">
    <property type="entry name" value="Glutaredoxin"/>
    <property type="match status" value="1"/>
</dbReference>
<comment type="similarity">
    <text evidence="1 4">Belongs to the GST superfamily. Pi family.</text>
</comment>
<dbReference type="Reactome" id="R-XTR-9753281">
    <property type="pathway name" value="Paracetamol ADME"/>
</dbReference>
<dbReference type="GO" id="GO:0005634">
    <property type="term" value="C:nucleus"/>
    <property type="evidence" value="ECO:0007669"/>
    <property type="project" value="UniProtKB-SubCell"/>
</dbReference>
<keyword evidence="8" id="KW-1185">Reference proteome</keyword>
<dbReference type="PANTHER" id="PTHR11571">
    <property type="entry name" value="GLUTATHIONE S-TRANSFERASE"/>
    <property type="match status" value="1"/>
</dbReference>
<keyword evidence="4" id="KW-0963">Cytoplasm</keyword>
<evidence type="ECO:0000313" key="7">
    <source>
        <dbReference type="Ensembl" id="ENSXETP00000019129"/>
    </source>
</evidence>
<dbReference type="Reactome" id="R-XTR-6798695">
    <property type="pathway name" value="Neutrophil degranulation"/>
</dbReference>
<dbReference type="InterPro" id="IPR050213">
    <property type="entry name" value="GST_superfamily"/>
</dbReference>
<dbReference type="FunFam" id="1.20.1050.10:FF:000020">
    <property type="entry name" value="Glutathione S-transferase P 1"/>
    <property type="match status" value="1"/>
</dbReference>
<evidence type="ECO:0000256" key="1">
    <source>
        <dbReference type="ARBA" id="ARBA00007297"/>
    </source>
</evidence>
<gene>
    <name evidence="7 9 10" type="primary">LOC101730710</name>
</gene>
<dbReference type="Ensembl" id="ENSXETT00000019129">
    <property type="protein sequence ID" value="ENSXETP00000019129"/>
    <property type="gene ID" value="ENSXETG00000008727"/>
</dbReference>
<feature type="domain" description="GST C-terminal" evidence="6">
    <location>
        <begin position="85"/>
        <end position="209"/>
    </location>
</feature>
<reference evidence="7" key="2">
    <citation type="submission" date="2011-07" db="UniProtKB">
        <authorList>
            <consortium name="Ensembl"/>
        </authorList>
    </citation>
    <scope>IDENTIFICATION</scope>
</reference>
<dbReference type="PROSITE" id="PS50404">
    <property type="entry name" value="GST_NTER"/>
    <property type="match status" value="1"/>
</dbReference>
<dbReference type="InterPro" id="IPR010987">
    <property type="entry name" value="Glutathione-S-Trfase_C-like"/>
</dbReference>
<reference evidence="9" key="3">
    <citation type="submission" date="2025-04" db="UniProtKB">
        <authorList>
            <consortium name="RefSeq"/>
        </authorList>
    </citation>
    <scope>IDENTIFICATION</scope>
    <source>
        <strain evidence="9">Nigerian</strain>
        <tissue evidence="9">Liver and blood</tissue>
    </source>
</reference>
<protein>
    <recommendedName>
        <fullName evidence="4">Glutathione S-transferase</fullName>
        <ecNumber evidence="4">2.5.1.18</ecNumber>
    </recommendedName>
    <alternativeName>
        <fullName evidence="4">GST class-pi</fullName>
    </alternativeName>
</protein>
<keyword evidence="3 4" id="KW-0808">Transferase</keyword>
<keyword evidence="4" id="KW-0496">Mitochondrion</keyword>
<evidence type="ECO:0000259" key="6">
    <source>
        <dbReference type="PROSITE" id="PS50405"/>
    </source>
</evidence>
<dbReference type="SFLD" id="SFLDS00019">
    <property type="entry name" value="Glutathione_Transferase_(cytos"/>
    <property type="match status" value="1"/>
</dbReference>
<comment type="subunit">
    <text evidence="2 4">Homodimer.</text>
</comment>
<accession>F6TAT2</accession>
<evidence type="ECO:0000313" key="10">
    <source>
        <dbReference type="Xenbase" id="XB-GENE-29084763"/>
    </source>
</evidence>
<dbReference type="SUPFAM" id="SSF52833">
    <property type="entry name" value="Thioredoxin-like"/>
    <property type="match status" value="1"/>
</dbReference>
<dbReference type="Reactome" id="R-XTR-156590">
    <property type="pathway name" value="Glutathione conjugation"/>
</dbReference>
<dbReference type="HOGENOM" id="CLU_039475_2_1_1"/>
<dbReference type="PRINTS" id="PR01268">
    <property type="entry name" value="GSTRNSFRASEP"/>
</dbReference>
<dbReference type="GeneID" id="101730710"/>
<dbReference type="eggNOG" id="KOG1695">
    <property type="taxonomic scope" value="Eukaryota"/>
</dbReference>
<dbReference type="InterPro" id="IPR003082">
    <property type="entry name" value="GST_pi"/>
</dbReference>
<comment type="function">
    <text evidence="4">Conjugation of reduced glutathione to a wide number of exogenous and endogenous hydrophobic electrophiles.</text>
</comment>